<dbReference type="STRING" id="910347.SAMN05421773_103323"/>
<reference evidence="2 3" key="1">
    <citation type="submission" date="2016-10" db="EMBL/GenBank/DDBJ databases">
        <authorList>
            <person name="de Groot N.N."/>
        </authorList>
    </citation>
    <scope>NUCLEOTIDE SEQUENCE [LARGE SCALE GENOMIC DNA]</scope>
    <source>
        <strain evidence="2 3">CGMCC 4.5739</strain>
    </source>
</reference>
<sequence length="63" mass="6862">MHDWRASLVTSDLDAGENPAEIAAEVRHHAPGYTISRYGKRREESARKPAASTPSRMGPDTVG</sequence>
<feature type="region of interest" description="Disordered" evidence="1">
    <location>
        <begin position="27"/>
        <end position="63"/>
    </location>
</feature>
<gene>
    <name evidence="2" type="ORF">SAMN05421773_103323</name>
</gene>
<evidence type="ECO:0000256" key="1">
    <source>
        <dbReference type="SAM" id="MobiDB-lite"/>
    </source>
</evidence>
<organism evidence="2 3">
    <name type="scientific">Streptomyces aidingensis</name>
    <dbReference type="NCBI Taxonomy" id="910347"/>
    <lineage>
        <taxon>Bacteria</taxon>
        <taxon>Bacillati</taxon>
        <taxon>Actinomycetota</taxon>
        <taxon>Actinomycetes</taxon>
        <taxon>Kitasatosporales</taxon>
        <taxon>Streptomycetaceae</taxon>
        <taxon>Streptomyces</taxon>
    </lineage>
</organism>
<dbReference type="Proteomes" id="UP000199207">
    <property type="component" value="Unassembled WGS sequence"/>
</dbReference>
<dbReference type="EMBL" id="FOLM01000003">
    <property type="protein sequence ID" value="SFC44876.1"/>
    <property type="molecule type" value="Genomic_DNA"/>
</dbReference>
<keyword evidence="3" id="KW-1185">Reference proteome</keyword>
<proteinExistence type="predicted"/>
<name>A0A1I1J8U9_9ACTN</name>
<dbReference type="AlphaFoldDB" id="A0A1I1J8U9"/>
<protein>
    <submittedName>
        <fullName evidence="2">Uncharacterized protein</fullName>
    </submittedName>
</protein>
<evidence type="ECO:0000313" key="3">
    <source>
        <dbReference type="Proteomes" id="UP000199207"/>
    </source>
</evidence>
<accession>A0A1I1J8U9</accession>
<evidence type="ECO:0000313" key="2">
    <source>
        <dbReference type="EMBL" id="SFC44876.1"/>
    </source>
</evidence>
<dbReference type="RefSeq" id="WP_093838133.1">
    <property type="nucleotide sequence ID" value="NZ_FOLM01000003.1"/>
</dbReference>
<dbReference type="OrthoDB" id="4194741at2"/>